<protein>
    <submittedName>
        <fullName evidence="1">Uncharacterized protein</fullName>
    </submittedName>
</protein>
<keyword evidence="2" id="KW-1185">Reference proteome</keyword>
<evidence type="ECO:0000313" key="1">
    <source>
        <dbReference type="EMBL" id="MFC4015138.1"/>
    </source>
</evidence>
<accession>A0ABV8GMI3</accession>
<organism evidence="1 2">
    <name type="scientific">Nonomuraea purpurea</name>
    <dbReference type="NCBI Taxonomy" id="1849276"/>
    <lineage>
        <taxon>Bacteria</taxon>
        <taxon>Bacillati</taxon>
        <taxon>Actinomycetota</taxon>
        <taxon>Actinomycetes</taxon>
        <taxon>Streptosporangiales</taxon>
        <taxon>Streptosporangiaceae</taxon>
        <taxon>Nonomuraea</taxon>
    </lineage>
</organism>
<reference evidence="2" key="1">
    <citation type="journal article" date="2019" name="Int. J. Syst. Evol. Microbiol.">
        <title>The Global Catalogue of Microorganisms (GCM) 10K type strain sequencing project: providing services to taxonomists for standard genome sequencing and annotation.</title>
        <authorList>
            <consortium name="The Broad Institute Genomics Platform"/>
            <consortium name="The Broad Institute Genome Sequencing Center for Infectious Disease"/>
            <person name="Wu L."/>
            <person name="Ma J."/>
        </authorList>
    </citation>
    <scope>NUCLEOTIDE SEQUENCE [LARGE SCALE GENOMIC DNA]</scope>
    <source>
        <strain evidence="2">TBRC 1276</strain>
    </source>
</reference>
<proteinExistence type="predicted"/>
<sequence length="194" mass="21255">MISWQPSGDGHDPTYSEPLQMLNLGGLPPEAHADMNTCLRTQLQGSEGTLQMGAATPVLLAPSGIIMDAGGMMESLADYEVDYHYDDDAVLTALNNMFGEVTGKATELRCMTLGYKVRMRVPGDGTPQDVTIAKSTEWQQKDAQLPPGVVDALCVDVEHRAGIALRVFMPYTYQQQRLLLGGLLSVPYQPRVWR</sequence>
<dbReference type="RefSeq" id="WP_379534958.1">
    <property type="nucleotide sequence ID" value="NZ_JBHSBI010000040.1"/>
</dbReference>
<evidence type="ECO:0000313" key="2">
    <source>
        <dbReference type="Proteomes" id="UP001595851"/>
    </source>
</evidence>
<comment type="caution">
    <text evidence="1">The sequence shown here is derived from an EMBL/GenBank/DDBJ whole genome shotgun (WGS) entry which is preliminary data.</text>
</comment>
<dbReference type="EMBL" id="JBHSBI010000040">
    <property type="protein sequence ID" value="MFC4015138.1"/>
    <property type="molecule type" value="Genomic_DNA"/>
</dbReference>
<name>A0ABV8GMI3_9ACTN</name>
<dbReference type="Proteomes" id="UP001595851">
    <property type="component" value="Unassembled WGS sequence"/>
</dbReference>
<gene>
    <name evidence="1" type="ORF">ACFOY2_48540</name>
</gene>